<dbReference type="EMBL" id="SNXZ01000003">
    <property type="protein sequence ID" value="TDP97121.1"/>
    <property type="molecule type" value="Genomic_DNA"/>
</dbReference>
<protein>
    <submittedName>
        <fullName evidence="1">Uncharacterized protein</fullName>
    </submittedName>
</protein>
<organism evidence="1 2">
    <name type="scientific">Labedaea rhizosphaerae</name>
    <dbReference type="NCBI Taxonomy" id="598644"/>
    <lineage>
        <taxon>Bacteria</taxon>
        <taxon>Bacillati</taxon>
        <taxon>Actinomycetota</taxon>
        <taxon>Actinomycetes</taxon>
        <taxon>Pseudonocardiales</taxon>
        <taxon>Pseudonocardiaceae</taxon>
        <taxon>Labedaea</taxon>
    </lineage>
</organism>
<evidence type="ECO:0000313" key="2">
    <source>
        <dbReference type="Proteomes" id="UP000295444"/>
    </source>
</evidence>
<sequence>MSNSIFGHMEASLESYLNELATESASGDDRAVADLGRYELPRVIAALRALLDDHRPDEQGRCQGCRTRLFGRPPAPCRVYLTAHLCLLVTEEEGARSHQLGAPG</sequence>
<keyword evidence="2" id="KW-1185">Reference proteome</keyword>
<evidence type="ECO:0000313" key="1">
    <source>
        <dbReference type="EMBL" id="TDP97121.1"/>
    </source>
</evidence>
<accession>A0A4R6SB46</accession>
<comment type="caution">
    <text evidence="1">The sequence shown here is derived from an EMBL/GenBank/DDBJ whole genome shotgun (WGS) entry which is preliminary data.</text>
</comment>
<reference evidence="1 2" key="1">
    <citation type="submission" date="2019-03" db="EMBL/GenBank/DDBJ databases">
        <title>Genomic Encyclopedia of Type Strains, Phase IV (KMG-IV): sequencing the most valuable type-strain genomes for metagenomic binning, comparative biology and taxonomic classification.</title>
        <authorList>
            <person name="Goeker M."/>
        </authorList>
    </citation>
    <scope>NUCLEOTIDE SEQUENCE [LARGE SCALE GENOMIC DNA]</scope>
    <source>
        <strain evidence="1 2">DSM 45361</strain>
    </source>
</reference>
<dbReference type="AlphaFoldDB" id="A0A4R6SB46"/>
<dbReference type="RefSeq" id="WP_208115663.1">
    <property type="nucleotide sequence ID" value="NZ_SNXZ01000003.1"/>
</dbReference>
<name>A0A4R6SB46_LABRH</name>
<dbReference type="Proteomes" id="UP000295444">
    <property type="component" value="Unassembled WGS sequence"/>
</dbReference>
<proteinExistence type="predicted"/>
<gene>
    <name evidence="1" type="ORF">EV186_10381</name>
</gene>